<evidence type="ECO:0000313" key="3">
    <source>
        <dbReference type="Proteomes" id="UP000054498"/>
    </source>
</evidence>
<dbReference type="KEGG" id="mng:MNEG_5086"/>
<gene>
    <name evidence="2" type="ORF">MNEG_5086</name>
</gene>
<accession>A0A0D2L7P7</accession>
<dbReference type="GeneID" id="25737963"/>
<dbReference type="Proteomes" id="UP000054498">
    <property type="component" value="Unassembled WGS sequence"/>
</dbReference>
<feature type="region of interest" description="Disordered" evidence="1">
    <location>
        <begin position="1"/>
        <end position="42"/>
    </location>
</feature>
<organism evidence="2 3">
    <name type="scientific">Monoraphidium neglectum</name>
    <dbReference type="NCBI Taxonomy" id="145388"/>
    <lineage>
        <taxon>Eukaryota</taxon>
        <taxon>Viridiplantae</taxon>
        <taxon>Chlorophyta</taxon>
        <taxon>core chlorophytes</taxon>
        <taxon>Chlorophyceae</taxon>
        <taxon>CS clade</taxon>
        <taxon>Sphaeropleales</taxon>
        <taxon>Selenastraceae</taxon>
        <taxon>Monoraphidium</taxon>
    </lineage>
</organism>
<reference evidence="2 3" key="1">
    <citation type="journal article" date="2013" name="BMC Genomics">
        <title>Reconstruction of the lipid metabolism for the microalga Monoraphidium neglectum from its genome sequence reveals characteristics suitable for biofuel production.</title>
        <authorList>
            <person name="Bogen C."/>
            <person name="Al-Dilaimi A."/>
            <person name="Albersmeier A."/>
            <person name="Wichmann J."/>
            <person name="Grundmann M."/>
            <person name="Rupp O."/>
            <person name="Lauersen K.J."/>
            <person name="Blifernez-Klassen O."/>
            <person name="Kalinowski J."/>
            <person name="Goesmann A."/>
            <person name="Mussgnug J.H."/>
            <person name="Kruse O."/>
        </authorList>
    </citation>
    <scope>NUCLEOTIDE SEQUENCE [LARGE SCALE GENOMIC DNA]</scope>
    <source>
        <strain evidence="2 3">SAG 48.87</strain>
    </source>
</reference>
<dbReference type="AlphaFoldDB" id="A0A0D2L7P7"/>
<feature type="non-terminal residue" evidence="2">
    <location>
        <position position="1"/>
    </location>
</feature>
<dbReference type="EMBL" id="KK100959">
    <property type="protein sequence ID" value="KIZ02879.1"/>
    <property type="molecule type" value="Genomic_DNA"/>
</dbReference>
<evidence type="ECO:0000256" key="1">
    <source>
        <dbReference type="SAM" id="MobiDB-lite"/>
    </source>
</evidence>
<evidence type="ECO:0000313" key="2">
    <source>
        <dbReference type="EMBL" id="KIZ02879.1"/>
    </source>
</evidence>
<sequence length="71" mass="7813">VHGVTFNPYHPASQGDSTPGTSARSSPRPSPRPVARPFSSPAPIVGEDLQPLMFATWGVKHVKFWVRSWDE</sequence>
<protein>
    <submittedName>
        <fullName evidence="2">Uncharacterized protein</fullName>
    </submittedName>
</protein>
<name>A0A0D2L7P7_9CHLO</name>
<dbReference type="RefSeq" id="XP_013901898.1">
    <property type="nucleotide sequence ID" value="XM_014046444.1"/>
</dbReference>
<keyword evidence="3" id="KW-1185">Reference proteome</keyword>
<feature type="non-terminal residue" evidence="2">
    <location>
        <position position="71"/>
    </location>
</feature>
<proteinExistence type="predicted"/>